<proteinExistence type="predicted"/>
<dbReference type="Proteomes" id="UP000237105">
    <property type="component" value="Unassembled WGS sequence"/>
</dbReference>
<protein>
    <submittedName>
        <fullName evidence="1">Uncharacterized protein</fullName>
    </submittedName>
</protein>
<dbReference type="AlphaFoldDB" id="A0A2P5DS00"/>
<name>A0A2P5DS00_PARAD</name>
<dbReference type="OrthoDB" id="10431362at2759"/>
<evidence type="ECO:0000313" key="2">
    <source>
        <dbReference type="Proteomes" id="UP000237105"/>
    </source>
</evidence>
<keyword evidence="2" id="KW-1185">Reference proteome</keyword>
<gene>
    <name evidence="1" type="ORF">PanWU01x14_037740</name>
</gene>
<comment type="caution">
    <text evidence="1">The sequence shown here is derived from an EMBL/GenBank/DDBJ whole genome shotgun (WGS) entry which is preliminary data.</text>
</comment>
<organism evidence="1 2">
    <name type="scientific">Parasponia andersonii</name>
    <name type="common">Sponia andersonii</name>
    <dbReference type="NCBI Taxonomy" id="3476"/>
    <lineage>
        <taxon>Eukaryota</taxon>
        <taxon>Viridiplantae</taxon>
        <taxon>Streptophyta</taxon>
        <taxon>Embryophyta</taxon>
        <taxon>Tracheophyta</taxon>
        <taxon>Spermatophyta</taxon>
        <taxon>Magnoliopsida</taxon>
        <taxon>eudicotyledons</taxon>
        <taxon>Gunneridae</taxon>
        <taxon>Pentapetalae</taxon>
        <taxon>rosids</taxon>
        <taxon>fabids</taxon>
        <taxon>Rosales</taxon>
        <taxon>Cannabaceae</taxon>
        <taxon>Parasponia</taxon>
    </lineage>
</organism>
<reference evidence="2" key="1">
    <citation type="submission" date="2016-06" db="EMBL/GenBank/DDBJ databases">
        <title>Parallel loss of symbiosis genes in relatives of nitrogen-fixing non-legume Parasponia.</title>
        <authorList>
            <person name="Van Velzen R."/>
            <person name="Holmer R."/>
            <person name="Bu F."/>
            <person name="Rutten L."/>
            <person name="Van Zeijl A."/>
            <person name="Liu W."/>
            <person name="Santuari L."/>
            <person name="Cao Q."/>
            <person name="Sharma T."/>
            <person name="Shen D."/>
            <person name="Roswanjaya Y."/>
            <person name="Wardhani T."/>
            <person name="Kalhor M.S."/>
            <person name="Jansen J."/>
            <person name="Van den Hoogen J."/>
            <person name="Gungor B."/>
            <person name="Hartog M."/>
            <person name="Hontelez J."/>
            <person name="Verver J."/>
            <person name="Yang W.-C."/>
            <person name="Schijlen E."/>
            <person name="Repin R."/>
            <person name="Schilthuizen M."/>
            <person name="Schranz E."/>
            <person name="Heidstra R."/>
            <person name="Miyata K."/>
            <person name="Fedorova E."/>
            <person name="Kohlen W."/>
            <person name="Bisseling T."/>
            <person name="Smit S."/>
            <person name="Geurts R."/>
        </authorList>
    </citation>
    <scope>NUCLEOTIDE SEQUENCE [LARGE SCALE GENOMIC DNA]</scope>
    <source>
        <strain evidence="2">cv. WU1-14</strain>
    </source>
</reference>
<feature type="non-terminal residue" evidence="1">
    <location>
        <position position="1"/>
    </location>
</feature>
<accession>A0A2P5DS00</accession>
<dbReference type="EMBL" id="JXTB01000020">
    <property type="protein sequence ID" value="PON76058.1"/>
    <property type="molecule type" value="Genomic_DNA"/>
</dbReference>
<evidence type="ECO:0000313" key="1">
    <source>
        <dbReference type="EMBL" id="PON76058.1"/>
    </source>
</evidence>
<sequence length="111" mass="12259">SLHTPSLSLPLLAKILKSEDPPFAPLPLLSACTAIQHLTTKPPVATSQSFTTAEATVYWEKEKDCCRYIPSPTSIPAVLGHKLRLIGFILSREIRKYTFHNSILSGLKITM</sequence>